<dbReference type="WBParaSite" id="ES5_v2.g17677.t1">
    <property type="protein sequence ID" value="ES5_v2.g17677.t1"/>
    <property type="gene ID" value="ES5_v2.g17677"/>
</dbReference>
<proteinExistence type="predicted"/>
<accession>A0AC34FK10</accession>
<name>A0AC34FK10_9BILA</name>
<protein>
    <submittedName>
        <fullName evidence="2">Cytochrome P450</fullName>
    </submittedName>
</protein>
<evidence type="ECO:0000313" key="2">
    <source>
        <dbReference type="WBParaSite" id="ES5_v2.g17677.t1"/>
    </source>
</evidence>
<evidence type="ECO:0000313" key="1">
    <source>
        <dbReference type="Proteomes" id="UP000887579"/>
    </source>
</evidence>
<dbReference type="Proteomes" id="UP000887579">
    <property type="component" value="Unplaced"/>
</dbReference>
<sequence length="179" mass="20328">MFLDATDENVKDGAYDKSGMKVSKKMTTDEIVGQCFVFLLAGFDTTANTLAITTWLLAKNPEIQEQLIEEIDDICPDNNVTYEQINELRLCDAVMKEALKMYPIASFAASRECMEATSLGEILIEKGTFVAVDVLSLHFDQNIWGENADEFYPERFYDFSIEQQMAYYPFGVAQEHVLE</sequence>
<organism evidence="1 2">
    <name type="scientific">Panagrolaimus sp. ES5</name>
    <dbReference type="NCBI Taxonomy" id="591445"/>
    <lineage>
        <taxon>Eukaryota</taxon>
        <taxon>Metazoa</taxon>
        <taxon>Ecdysozoa</taxon>
        <taxon>Nematoda</taxon>
        <taxon>Chromadorea</taxon>
        <taxon>Rhabditida</taxon>
        <taxon>Tylenchina</taxon>
        <taxon>Panagrolaimomorpha</taxon>
        <taxon>Panagrolaimoidea</taxon>
        <taxon>Panagrolaimidae</taxon>
        <taxon>Panagrolaimus</taxon>
    </lineage>
</organism>
<reference evidence="2" key="1">
    <citation type="submission" date="2022-11" db="UniProtKB">
        <authorList>
            <consortium name="WormBaseParasite"/>
        </authorList>
    </citation>
    <scope>IDENTIFICATION</scope>
</reference>